<sequence length="99" mass="10628">MAASTSLTPEQLRLRASIAANTLWSLTEDRAAHTAPARQAFLGRFERVVDPDGTLTPEERARRAQHARKAYFQRLALASSKARAAKAGARRNGGGQGAA</sequence>
<accession>A0A7W4ZN97</accession>
<reference evidence="1 2" key="1">
    <citation type="submission" date="2020-08" db="EMBL/GenBank/DDBJ databases">
        <title>Genomic Encyclopedia of Type Strains, Phase III (KMG-III): the genomes of soil and plant-associated and newly described type strains.</title>
        <authorList>
            <person name="Whitman W."/>
        </authorList>
    </citation>
    <scope>NUCLEOTIDE SEQUENCE [LARGE SCALE GENOMIC DNA]</scope>
    <source>
        <strain evidence="1 2">CECT 3237</strain>
    </source>
</reference>
<evidence type="ECO:0000313" key="1">
    <source>
        <dbReference type="EMBL" id="MBB3075563.1"/>
    </source>
</evidence>
<proteinExistence type="predicted"/>
<organism evidence="1 2">
    <name type="scientific">Streptomyces violarus</name>
    <dbReference type="NCBI Taxonomy" id="67380"/>
    <lineage>
        <taxon>Bacteria</taxon>
        <taxon>Bacillati</taxon>
        <taxon>Actinomycetota</taxon>
        <taxon>Actinomycetes</taxon>
        <taxon>Kitasatosporales</taxon>
        <taxon>Streptomycetaceae</taxon>
        <taxon>Streptomyces</taxon>
    </lineage>
</organism>
<dbReference type="EMBL" id="JACHXE010000001">
    <property type="protein sequence ID" value="MBB3075563.1"/>
    <property type="molecule type" value="Genomic_DNA"/>
</dbReference>
<gene>
    <name evidence="1" type="ORF">FHS41_002032</name>
</gene>
<comment type="caution">
    <text evidence="1">The sequence shown here is derived from an EMBL/GenBank/DDBJ whole genome shotgun (WGS) entry which is preliminary data.</text>
</comment>
<dbReference type="AlphaFoldDB" id="A0A7W4ZN97"/>
<evidence type="ECO:0000313" key="2">
    <source>
        <dbReference type="Proteomes" id="UP000572907"/>
    </source>
</evidence>
<protein>
    <submittedName>
        <fullName evidence="1">Uncharacterized protein</fullName>
    </submittedName>
</protein>
<keyword evidence="2" id="KW-1185">Reference proteome</keyword>
<dbReference type="Proteomes" id="UP000572907">
    <property type="component" value="Unassembled WGS sequence"/>
</dbReference>
<name>A0A7W4ZN97_9ACTN</name>